<keyword evidence="8" id="KW-1185">Reference proteome</keyword>
<organism evidence="7 8">
    <name type="scientific">Paramormyrops kingsleyae</name>
    <dbReference type="NCBI Taxonomy" id="1676925"/>
    <lineage>
        <taxon>Eukaryota</taxon>
        <taxon>Metazoa</taxon>
        <taxon>Chordata</taxon>
        <taxon>Craniata</taxon>
        <taxon>Vertebrata</taxon>
        <taxon>Euteleostomi</taxon>
        <taxon>Actinopterygii</taxon>
        <taxon>Neopterygii</taxon>
        <taxon>Teleostei</taxon>
        <taxon>Osteoglossocephala</taxon>
        <taxon>Osteoglossomorpha</taxon>
        <taxon>Osteoglossiformes</taxon>
        <taxon>Mormyridae</taxon>
        <taxon>Paramormyrops</taxon>
    </lineage>
</organism>
<dbReference type="PANTHER" id="PTHR15950">
    <property type="entry name" value="TRANSCRIPTION COFACTOR VESTIGIAL-LIKE PROTEIN"/>
    <property type="match status" value="1"/>
</dbReference>
<evidence type="ECO:0000256" key="3">
    <source>
        <dbReference type="ARBA" id="ARBA00023163"/>
    </source>
</evidence>
<dbReference type="PANTHER" id="PTHR15950:SF16">
    <property type="entry name" value="TRANSCRIPTION COFACTOR VESTIGIAL-LIKE PROTEIN 3"/>
    <property type="match status" value="1"/>
</dbReference>
<comment type="similarity">
    <text evidence="5">Belongs to the vestigial family.</text>
</comment>
<sequence length="316" mass="34593">MSCLDVMYHQSYGAHQYLPATSAAYKAAYYRRQQKQLKQQKKLCFYRKMQDSLEVTAEGKEQKEERGGERAGGEGEPAKEGPPAEAEYLSSRCVLFTYFHGDISDVVDEHFSRALSQFSAFTEDRKGSQTTLAGRWKDGPSLPAGPCTGFPSSLWSSSYPPQSSPCVPSIHPDFPPGTAFHSGDPSTWAGHSLHQPGLSASATLSESWHYALGGQGGTGYPHVHEVYPHVHAHHTHPHAHHMLHHPHNPALDPRFNPLLLTSVRPACSSAPHCEGTKTVPETGSGPVHSWPSSFHGSLDIIDSVVDPEKGKPSVWF</sequence>
<protein>
    <submittedName>
        <fullName evidence="7">Vestigial like family member 3</fullName>
    </submittedName>
</protein>
<dbReference type="GO" id="GO:0005634">
    <property type="term" value="C:nucleus"/>
    <property type="evidence" value="ECO:0007669"/>
    <property type="project" value="UniProtKB-SubCell"/>
</dbReference>
<evidence type="ECO:0000313" key="8">
    <source>
        <dbReference type="Proteomes" id="UP000261540"/>
    </source>
</evidence>
<feature type="region of interest" description="Disordered" evidence="6">
    <location>
        <begin position="55"/>
        <end position="84"/>
    </location>
</feature>
<dbReference type="Pfam" id="PF07545">
    <property type="entry name" value="Vg_Tdu"/>
    <property type="match status" value="1"/>
</dbReference>
<evidence type="ECO:0000256" key="4">
    <source>
        <dbReference type="ARBA" id="ARBA00023242"/>
    </source>
</evidence>
<dbReference type="Proteomes" id="UP000261540">
    <property type="component" value="Unplaced"/>
</dbReference>
<dbReference type="AlphaFoldDB" id="A0A3B3S2G0"/>
<dbReference type="InterPro" id="IPR011520">
    <property type="entry name" value="Vg_fam"/>
</dbReference>
<reference evidence="7" key="1">
    <citation type="submission" date="2025-08" db="UniProtKB">
        <authorList>
            <consortium name="Ensembl"/>
        </authorList>
    </citation>
    <scope>IDENTIFICATION</scope>
</reference>
<proteinExistence type="inferred from homology"/>
<evidence type="ECO:0000256" key="6">
    <source>
        <dbReference type="SAM" id="MobiDB-lite"/>
    </source>
</evidence>
<keyword evidence="3" id="KW-0804">Transcription</keyword>
<accession>A0A3B3S2G0</accession>
<evidence type="ECO:0000256" key="5">
    <source>
        <dbReference type="ARBA" id="ARBA00025784"/>
    </source>
</evidence>
<evidence type="ECO:0000256" key="2">
    <source>
        <dbReference type="ARBA" id="ARBA00023015"/>
    </source>
</evidence>
<keyword evidence="4" id="KW-0539">Nucleus</keyword>
<evidence type="ECO:0000256" key="1">
    <source>
        <dbReference type="ARBA" id="ARBA00004123"/>
    </source>
</evidence>
<reference evidence="7" key="2">
    <citation type="submission" date="2025-09" db="UniProtKB">
        <authorList>
            <consortium name="Ensembl"/>
        </authorList>
    </citation>
    <scope>IDENTIFICATION</scope>
</reference>
<dbReference type="GeneTree" id="ENSGT00530000063353"/>
<comment type="subcellular location">
    <subcellularLocation>
        <location evidence="1">Nucleus</location>
    </subcellularLocation>
</comment>
<feature type="region of interest" description="Disordered" evidence="6">
    <location>
        <begin position="269"/>
        <end position="288"/>
    </location>
</feature>
<keyword evidence="2" id="KW-0805">Transcription regulation</keyword>
<name>A0A3B3S2G0_9TELE</name>
<dbReference type="GO" id="GO:0006355">
    <property type="term" value="P:regulation of DNA-templated transcription"/>
    <property type="evidence" value="ECO:0007669"/>
    <property type="project" value="InterPro"/>
</dbReference>
<dbReference type="Ensembl" id="ENSPKIT00000004940.1">
    <property type="protein sequence ID" value="ENSPKIP00000024236.1"/>
    <property type="gene ID" value="ENSPKIG00000007578.1"/>
</dbReference>
<feature type="compositionally biased region" description="Basic and acidic residues" evidence="6">
    <location>
        <begin position="57"/>
        <end position="79"/>
    </location>
</feature>
<evidence type="ECO:0000313" key="7">
    <source>
        <dbReference type="Ensembl" id="ENSPKIP00000024236.1"/>
    </source>
</evidence>